<evidence type="ECO:0000313" key="2">
    <source>
        <dbReference type="Proteomes" id="UP000886885"/>
    </source>
</evidence>
<organism evidence="1 2">
    <name type="scientific">Populus tomentosa</name>
    <name type="common">Chinese white poplar</name>
    <dbReference type="NCBI Taxonomy" id="118781"/>
    <lineage>
        <taxon>Eukaryota</taxon>
        <taxon>Viridiplantae</taxon>
        <taxon>Streptophyta</taxon>
        <taxon>Embryophyta</taxon>
        <taxon>Tracheophyta</taxon>
        <taxon>Spermatophyta</taxon>
        <taxon>Magnoliopsida</taxon>
        <taxon>eudicotyledons</taxon>
        <taxon>Gunneridae</taxon>
        <taxon>Pentapetalae</taxon>
        <taxon>rosids</taxon>
        <taxon>fabids</taxon>
        <taxon>Malpighiales</taxon>
        <taxon>Salicaceae</taxon>
        <taxon>Saliceae</taxon>
        <taxon>Populus</taxon>
    </lineage>
</organism>
<dbReference type="Proteomes" id="UP000886885">
    <property type="component" value="Chromosome 7A"/>
</dbReference>
<gene>
    <name evidence="1" type="ORF">POTOM_027281</name>
</gene>
<comment type="caution">
    <text evidence="1">The sequence shown here is derived from an EMBL/GenBank/DDBJ whole genome shotgun (WGS) entry which is preliminary data.</text>
</comment>
<protein>
    <submittedName>
        <fullName evidence="1">Uncharacterized protein</fullName>
    </submittedName>
</protein>
<accession>A0A8X7ZBA8</accession>
<name>A0A8X7ZBA8_POPTO</name>
<keyword evidence="2" id="KW-1185">Reference proteome</keyword>
<dbReference type="AlphaFoldDB" id="A0A8X7ZBA8"/>
<sequence>MESIYNAVGSYVMKHGRVIACREVSCGFNDVADEKKDHQKELHPRGYPLMVLLVEVINRGSYEAAQKEDGWGKNGEVVDKQWNTNFEVQVQFLHKLT</sequence>
<reference evidence="1" key="1">
    <citation type="journal article" date="2020" name="bioRxiv">
        <title>Hybrid origin of Populus tomentosa Carr. identified through genome sequencing and phylogenomic analysis.</title>
        <authorList>
            <person name="An X."/>
            <person name="Gao K."/>
            <person name="Chen Z."/>
            <person name="Li J."/>
            <person name="Yang X."/>
            <person name="Yang X."/>
            <person name="Zhou J."/>
            <person name="Guo T."/>
            <person name="Zhao T."/>
            <person name="Huang S."/>
            <person name="Miao D."/>
            <person name="Khan W.U."/>
            <person name="Rao P."/>
            <person name="Ye M."/>
            <person name="Lei B."/>
            <person name="Liao W."/>
            <person name="Wang J."/>
            <person name="Ji L."/>
            <person name="Li Y."/>
            <person name="Guo B."/>
            <person name="Mustafa N.S."/>
            <person name="Li S."/>
            <person name="Yun Q."/>
            <person name="Keller S.R."/>
            <person name="Mao J."/>
            <person name="Zhang R."/>
            <person name="Strauss S.H."/>
        </authorList>
    </citation>
    <scope>NUCLEOTIDE SEQUENCE</scope>
    <source>
        <strain evidence="1">GM15</strain>
        <tissue evidence="1">Leaf</tissue>
    </source>
</reference>
<proteinExistence type="predicted"/>
<evidence type="ECO:0000313" key="1">
    <source>
        <dbReference type="EMBL" id="KAG6768368.1"/>
    </source>
</evidence>
<dbReference type="EMBL" id="JAAWWB010000013">
    <property type="protein sequence ID" value="KAG6768368.1"/>
    <property type="molecule type" value="Genomic_DNA"/>
</dbReference>